<dbReference type="Pfam" id="PF00229">
    <property type="entry name" value="TNF"/>
    <property type="match status" value="1"/>
</dbReference>
<comment type="similarity">
    <text evidence="2">Belongs to the tumor necrosis factor family.</text>
</comment>
<evidence type="ECO:0000259" key="9">
    <source>
        <dbReference type="PROSITE" id="PS50049"/>
    </source>
</evidence>
<accession>V5FY98</accession>
<feature type="domain" description="THD" evidence="9">
    <location>
        <begin position="304"/>
        <end position="454"/>
    </location>
</feature>
<keyword evidence="4" id="KW-0964">Secreted</keyword>
<dbReference type="GO" id="GO:0006955">
    <property type="term" value="P:immune response"/>
    <property type="evidence" value="ECO:0007669"/>
    <property type="project" value="InterPro"/>
</dbReference>
<organism evidence="10">
    <name type="scientific">Anoplophora glabripennis</name>
    <name type="common">Asian longhorn beetle</name>
    <name type="synonym">Anoplophora nobilis</name>
    <dbReference type="NCBI Taxonomy" id="217634"/>
    <lineage>
        <taxon>Eukaryota</taxon>
        <taxon>Metazoa</taxon>
        <taxon>Ecdysozoa</taxon>
        <taxon>Arthropoda</taxon>
        <taxon>Hexapoda</taxon>
        <taxon>Insecta</taxon>
        <taxon>Pterygota</taxon>
        <taxon>Neoptera</taxon>
        <taxon>Endopterygota</taxon>
        <taxon>Coleoptera</taxon>
        <taxon>Polyphaga</taxon>
        <taxon>Cucujiformia</taxon>
        <taxon>Chrysomeloidea</taxon>
        <taxon>Cerambycidae</taxon>
        <taxon>Lamiinae</taxon>
        <taxon>Lamiini</taxon>
        <taxon>Anoplophora</taxon>
    </lineage>
</organism>
<keyword evidence="8" id="KW-1133">Transmembrane helix</keyword>
<dbReference type="Gene3D" id="2.60.120.40">
    <property type="match status" value="1"/>
</dbReference>
<dbReference type="GO" id="GO:0016020">
    <property type="term" value="C:membrane"/>
    <property type="evidence" value="ECO:0007669"/>
    <property type="project" value="InterPro"/>
</dbReference>
<dbReference type="PANTHER" id="PTHR15151:SF24">
    <property type="entry name" value="A PROLIFERATION-INDUCING LIGAND-LIKE PROTEIN-RELATED"/>
    <property type="match status" value="1"/>
</dbReference>
<keyword evidence="6" id="KW-0325">Glycoprotein</keyword>
<dbReference type="EMBL" id="GALX01005816">
    <property type="protein sequence ID" value="JAB62650.1"/>
    <property type="molecule type" value="Transcribed_RNA"/>
</dbReference>
<sequence length="460" mass="52059">MYVNMKTDKLTVPLNDEGKLDLGLTRIRANRRANVLAILGVFLLVVINIFLFVETTLALSRVKTLEEEVDLLKISVNDLKLQSDIINAIADFENDVYEDPEEQTEAASETLSMSPDEYDDDMEYDYDHLNETAELDRIIENLRLATNLTKDGKENSRTKRNVVAATEDGVIINSESYAERKAKNNTRRDRYRLRGQSITAMPARPSSFGSSPYITPDGYSSELSTSMGRSYSQNIKSPRRTPPPVYVRQSRVMHRNDKLKTHKSVRKSALKSGDEFSEEVTSSPDVVIVRDLGRRSRMGRVRLPAIHYNGDTSKYVMGQHTNFNGNGHLKHPQGTFVDWKVSDWATSSGMDSYFTMDEGILTIKDSGIYFIYAQIYYLDEHDVTGFRVYKNRNTVLLQCTSTVHSRERALIGNTCYTAGAEYLSEGDTITLSDVTTGRYSLFEPGKSFFGLIKLSDIKLK</sequence>
<evidence type="ECO:0000256" key="2">
    <source>
        <dbReference type="ARBA" id="ARBA00008670"/>
    </source>
</evidence>
<dbReference type="AlphaFoldDB" id="V5FY98"/>
<dbReference type="GO" id="GO:0005615">
    <property type="term" value="C:extracellular space"/>
    <property type="evidence" value="ECO:0007669"/>
    <property type="project" value="UniProtKB-KW"/>
</dbReference>
<dbReference type="InterPro" id="IPR006052">
    <property type="entry name" value="TNF_dom"/>
</dbReference>
<evidence type="ECO:0000256" key="3">
    <source>
        <dbReference type="ARBA" id="ARBA00022514"/>
    </source>
</evidence>
<keyword evidence="8" id="KW-0472">Membrane</keyword>
<dbReference type="GO" id="GO:0005125">
    <property type="term" value="F:cytokine activity"/>
    <property type="evidence" value="ECO:0007669"/>
    <property type="project" value="UniProtKB-KW"/>
</dbReference>
<dbReference type="PROSITE" id="PS00251">
    <property type="entry name" value="THD_1"/>
    <property type="match status" value="1"/>
</dbReference>
<feature type="region of interest" description="Disordered" evidence="7">
    <location>
        <begin position="98"/>
        <end position="120"/>
    </location>
</feature>
<evidence type="ECO:0000256" key="8">
    <source>
        <dbReference type="SAM" id="Phobius"/>
    </source>
</evidence>
<dbReference type="PANTHER" id="PTHR15151">
    <property type="entry name" value="PROTEIN EIGER"/>
    <property type="match status" value="1"/>
</dbReference>
<comment type="subcellular location">
    <subcellularLocation>
        <location evidence="1">Secreted</location>
    </subcellularLocation>
</comment>
<evidence type="ECO:0000256" key="5">
    <source>
        <dbReference type="ARBA" id="ARBA00023157"/>
    </source>
</evidence>
<dbReference type="InterPro" id="IPR021184">
    <property type="entry name" value="TNF_CS"/>
</dbReference>
<reference evidence="10" key="1">
    <citation type="submission" date="2013-07" db="EMBL/GenBank/DDBJ databases">
        <title>Midgut Transcriptome Profiling of Anoplphora glabripennis, a Lignocellulose Degrading, Wood-Boring Cerambycid.</title>
        <authorList>
            <person name="Scully E.D."/>
            <person name="Hoover K."/>
            <person name="Carlson J.E."/>
            <person name="Tien M."/>
            <person name="Geib S.M."/>
        </authorList>
    </citation>
    <scope>NUCLEOTIDE SEQUENCE</scope>
</reference>
<dbReference type="GO" id="GO:0005164">
    <property type="term" value="F:tumor necrosis factor receptor binding"/>
    <property type="evidence" value="ECO:0007669"/>
    <property type="project" value="InterPro"/>
</dbReference>
<evidence type="ECO:0000256" key="4">
    <source>
        <dbReference type="ARBA" id="ARBA00022525"/>
    </source>
</evidence>
<evidence type="ECO:0000313" key="10">
    <source>
        <dbReference type="EMBL" id="JAB62650.1"/>
    </source>
</evidence>
<keyword evidence="3" id="KW-0202">Cytokine</keyword>
<evidence type="ECO:0000256" key="6">
    <source>
        <dbReference type="ARBA" id="ARBA00023180"/>
    </source>
</evidence>
<protein>
    <submittedName>
        <fullName evidence="10">Tumor necrosis factor ligand superfamily member 13</fullName>
    </submittedName>
</protein>
<keyword evidence="8" id="KW-0812">Transmembrane</keyword>
<name>V5FY98_ANOGL</name>
<gene>
    <name evidence="10" type="primary">TNF13</name>
</gene>
<dbReference type="SUPFAM" id="SSF49842">
    <property type="entry name" value="TNF-like"/>
    <property type="match status" value="1"/>
</dbReference>
<keyword evidence="5" id="KW-1015">Disulfide bond</keyword>
<proteinExistence type="inferred from homology"/>
<dbReference type="InterPro" id="IPR008983">
    <property type="entry name" value="Tumour_necrosis_fac-like_dom"/>
</dbReference>
<evidence type="ECO:0000256" key="1">
    <source>
        <dbReference type="ARBA" id="ARBA00004613"/>
    </source>
</evidence>
<dbReference type="PROSITE" id="PS50049">
    <property type="entry name" value="THD_2"/>
    <property type="match status" value="1"/>
</dbReference>
<feature type="transmembrane region" description="Helical" evidence="8">
    <location>
        <begin position="33"/>
        <end position="53"/>
    </location>
</feature>
<evidence type="ECO:0000256" key="7">
    <source>
        <dbReference type="SAM" id="MobiDB-lite"/>
    </source>
</evidence>
<dbReference type="InterPro" id="IPR051748">
    <property type="entry name" value="TNF_Ligand_Superfamily"/>
</dbReference>